<keyword evidence="2" id="KW-0347">Helicase</keyword>
<evidence type="ECO:0000256" key="4">
    <source>
        <dbReference type="RuleBase" id="RU369095"/>
    </source>
</evidence>
<comment type="function">
    <text evidence="4">Specifically recognizes and binds N6-methyladenosine (m6A)-containing RNAs, and regulates mRNA stability. M6A is a modification present at internal sites of mRNAs and some non-coding RNAs and plays a role in mRNA stability and processing.</text>
</comment>
<evidence type="ECO:0000256" key="1">
    <source>
        <dbReference type="ARBA" id="ARBA00022801"/>
    </source>
</evidence>
<evidence type="ECO:0000313" key="7">
    <source>
        <dbReference type="EMBL" id="TNM92444.1"/>
    </source>
</evidence>
<accession>A0A4Z2BJ99</accession>
<dbReference type="PANTHER" id="PTHR12357:SF3">
    <property type="entry name" value="YTH DOMAIN-CONTAINING PROTEIN 1"/>
    <property type="match status" value="1"/>
</dbReference>
<dbReference type="PROSITE" id="PS51257">
    <property type="entry name" value="PROKAR_LIPOPROTEIN"/>
    <property type="match status" value="1"/>
</dbReference>
<keyword evidence="2" id="KW-0067">ATP-binding</keyword>
<proteinExistence type="inferred from homology"/>
<gene>
    <name evidence="7" type="ORF">fugu_019456</name>
</gene>
<dbReference type="InterPro" id="IPR007275">
    <property type="entry name" value="YTH_domain"/>
</dbReference>
<keyword evidence="4" id="KW-0694">RNA-binding</keyword>
<dbReference type="GO" id="GO:0000398">
    <property type="term" value="P:mRNA splicing, via spliceosome"/>
    <property type="evidence" value="ECO:0007669"/>
    <property type="project" value="TreeGrafter"/>
</dbReference>
<dbReference type="Pfam" id="PF04146">
    <property type="entry name" value="YTH"/>
    <property type="match status" value="1"/>
</dbReference>
<sequence length="333" mass="37286">MVIIRCCSMVTPITAAIFAGCAKLPFPALQEAAEPRSAGTQLDGTSDSDSDTEDQIDFKINDWLIFQMDRNAARLVYEMRHKWQNLFIKKMRFPSKPWSQQDEAIIHAVVSVLAAEEHAAGLQQPTGIGQRPRPMAMEEDHSSAKSSKSTPHLPAAAPSYSPLQGQFWEDASSFRPGSVEAWEQRRASPALRPAHYFIMKSSNIGSIKISQQRGIWSTTPSNETKLSKAFTDDHLIILIFSVQGSGHFQGYARMTSVISQESCQDWDFLGLGGVFSVEWIQKESLPFHCTQHILNPWNDNKKVQISRDGQELEPQAAAQLLSLWDRNSVKQVE</sequence>
<evidence type="ECO:0000313" key="8">
    <source>
        <dbReference type="Proteomes" id="UP000516260"/>
    </source>
</evidence>
<dbReference type="Proteomes" id="UP000516260">
    <property type="component" value="Chromosome 21"/>
</dbReference>
<comment type="catalytic activity">
    <reaction evidence="3">
        <text>ATP + H2O = ADP + phosphate + H(+)</text>
        <dbReference type="Rhea" id="RHEA:13065"/>
        <dbReference type="ChEBI" id="CHEBI:15377"/>
        <dbReference type="ChEBI" id="CHEBI:15378"/>
        <dbReference type="ChEBI" id="CHEBI:30616"/>
        <dbReference type="ChEBI" id="CHEBI:43474"/>
        <dbReference type="ChEBI" id="CHEBI:456216"/>
        <dbReference type="EC" id="3.6.4.13"/>
    </reaction>
</comment>
<evidence type="ECO:0000256" key="5">
    <source>
        <dbReference type="SAM" id="MobiDB-lite"/>
    </source>
</evidence>
<dbReference type="InterPro" id="IPR045168">
    <property type="entry name" value="YTH_prot"/>
</dbReference>
<feature type="region of interest" description="Disordered" evidence="5">
    <location>
        <begin position="124"/>
        <end position="156"/>
    </location>
</feature>
<dbReference type="InterPro" id="IPR059023">
    <property type="entry name" value="RNA_hel_CTD"/>
</dbReference>
<feature type="domain" description="YTH" evidence="6">
    <location>
        <begin position="194"/>
        <end position="324"/>
    </location>
</feature>
<keyword evidence="1" id="KW-0378">Hydrolase</keyword>
<reference evidence="7 8" key="1">
    <citation type="submission" date="2019-04" db="EMBL/GenBank/DDBJ databases">
        <title>The sequence and de novo assembly of Takifugu bimaculatus genome using PacBio and Hi-C technologies.</title>
        <authorList>
            <person name="Xu P."/>
            <person name="Liu B."/>
            <person name="Zhou Z."/>
        </authorList>
    </citation>
    <scope>NUCLEOTIDE SEQUENCE [LARGE SCALE GENOMIC DNA]</scope>
    <source>
        <strain evidence="7">TB-2018</strain>
        <tissue evidence="7">Muscle</tissue>
    </source>
</reference>
<dbReference type="EMBL" id="SWLE01000014">
    <property type="protein sequence ID" value="TNM92444.1"/>
    <property type="molecule type" value="Genomic_DNA"/>
</dbReference>
<dbReference type="GO" id="GO:1990247">
    <property type="term" value="F:N6-methyladenosine-containing RNA reader activity"/>
    <property type="evidence" value="ECO:0007669"/>
    <property type="project" value="UniProtKB-UniRule"/>
</dbReference>
<evidence type="ECO:0000256" key="2">
    <source>
        <dbReference type="ARBA" id="ARBA00022806"/>
    </source>
</evidence>
<dbReference type="PANTHER" id="PTHR12357">
    <property type="entry name" value="YTH YT521-B HOMOLOGY DOMAIN-CONTAINING"/>
    <property type="match status" value="1"/>
</dbReference>
<comment type="similarity">
    <text evidence="4">Belongs to the YTHDF family.</text>
</comment>
<keyword evidence="2" id="KW-0547">Nucleotide-binding</keyword>
<dbReference type="Gene3D" id="3.10.590.10">
    <property type="entry name" value="ph1033 like domains"/>
    <property type="match status" value="1"/>
</dbReference>
<evidence type="ECO:0000256" key="3">
    <source>
        <dbReference type="ARBA" id="ARBA00047984"/>
    </source>
</evidence>
<dbReference type="PROSITE" id="PS50882">
    <property type="entry name" value="YTH"/>
    <property type="match status" value="1"/>
</dbReference>
<organism evidence="7 8">
    <name type="scientific">Takifugu bimaculatus</name>
    <dbReference type="NCBI Taxonomy" id="433685"/>
    <lineage>
        <taxon>Eukaryota</taxon>
        <taxon>Metazoa</taxon>
        <taxon>Chordata</taxon>
        <taxon>Craniata</taxon>
        <taxon>Vertebrata</taxon>
        <taxon>Euteleostomi</taxon>
        <taxon>Actinopterygii</taxon>
        <taxon>Neopterygii</taxon>
        <taxon>Teleostei</taxon>
        <taxon>Neoteleostei</taxon>
        <taxon>Acanthomorphata</taxon>
        <taxon>Eupercaria</taxon>
        <taxon>Tetraodontiformes</taxon>
        <taxon>Tetradontoidea</taxon>
        <taxon>Tetraodontidae</taxon>
        <taxon>Takifugu</taxon>
    </lineage>
</organism>
<dbReference type="GO" id="GO:0003729">
    <property type="term" value="F:mRNA binding"/>
    <property type="evidence" value="ECO:0007669"/>
    <property type="project" value="UniProtKB-UniRule"/>
</dbReference>
<dbReference type="GO" id="GO:0048024">
    <property type="term" value="P:regulation of mRNA splicing, via spliceosome"/>
    <property type="evidence" value="ECO:0007669"/>
    <property type="project" value="TreeGrafter"/>
</dbReference>
<protein>
    <recommendedName>
        <fullName evidence="4">YTH domain-containing family protein</fullName>
    </recommendedName>
</protein>
<evidence type="ECO:0000259" key="6">
    <source>
        <dbReference type="PROSITE" id="PS50882"/>
    </source>
</evidence>
<keyword evidence="8" id="KW-1185">Reference proteome</keyword>
<dbReference type="AlphaFoldDB" id="A0A4Z2BJ99"/>
<dbReference type="GO" id="GO:0005654">
    <property type="term" value="C:nucleoplasm"/>
    <property type="evidence" value="ECO:0007669"/>
    <property type="project" value="TreeGrafter"/>
</dbReference>
<comment type="caution">
    <text evidence="7">The sequence shown here is derived from an EMBL/GenBank/DDBJ whole genome shotgun (WGS) entry which is preliminary data.</text>
</comment>
<name>A0A4Z2BJ99_9TELE</name>
<dbReference type="CDD" id="cd21134">
    <property type="entry name" value="YTH"/>
    <property type="match status" value="1"/>
</dbReference>
<dbReference type="Pfam" id="PF26026">
    <property type="entry name" value="RNA_hel_CTD"/>
    <property type="match status" value="1"/>
</dbReference>